<comment type="caution">
    <text evidence="2">The sequence shown here is derived from an EMBL/GenBank/DDBJ whole genome shotgun (WGS) entry which is preliminary data.</text>
</comment>
<gene>
    <name evidence="2" type="ORF">FA13DRAFT_1800891</name>
</gene>
<sequence length="462" mass="47396">MTSLPTVPITQTSEGMAPTTSDKSKYQSSSMSHPSTGGPAVDMGPYQKSPLSNPLVNNPALDLNVHHPPGAQPPQLLTPLASEPAEQWASSTIHAVTDDNLASNASTPGLEVPGAYPSLLPSKETVQQDLEYARGVAASALSTASGYATAAGNTVVTAVTSAKQPATHAAQTVGSGVAVAGQATADTATAVGSSGVDAGNTLASGAVSAGQTTAEVSRSAGQSASSGVSAAPHTVVSTMKAAGATAASYLPPAIASYLPGFSSGGNQTISHSTAITDPTGNAINGLEGLHGTSFAKLPEETRVANEFHYNTTAVADPTGNAMNGLEGLSGQSLAKLPEERVEEAEPIPYASERRSKTFSASYLNPVVVPDSGVHSSRNAPEATANAPSTHQPMLPSDSKFQTLRLPTLQALLLKQTLNKDPNPHSVYHENDAHRGTFENKPLHESVRSKVDPHIETLRQHDC</sequence>
<feature type="compositionally biased region" description="Low complexity" evidence="1">
    <location>
        <begin position="26"/>
        <end position="35"/>
    </location>
</feature>
<feature type="compositionally biased region" description="Polar residues" evidence="1">
    <location>
        <begin position="1"/>
        <end position="20"/>
    </location>
</feature>
<protein>
    <submittedName>
        <fullName evidence="2">Uncharacterized protein</fullName>
    </submittedName>
</protein>
<dbReference type="Proteomes" id="UP000298030">
    <property type="component" value="Unassembled WGS sequence"/>
</dbReference>
<reference evidence="2 3" key="1">
    <citation type="journal article" date="2019" name="Nat. Ecol. Evol.">
        <title>Megaphylogeny resolves global patterns of mushroom evolution.</title>
        <authorList>
            <person name="Varga T."/>
            <person name="Krizsan K."/>
            <person name="Foldi C."/>
            <person name="Dima B."/>
            <person name="Sanchez-Garcia M."/>
            <person name="Sanchez-Ramirez S."/>
            <person name="Szollosi G.J."/>
            <person name="Szarkandi J.G."/>
            <person name="Papp V."/>
            <person name="Albert L."/>
            <person name="Andreopoulos W."/>
            <person name="Angelini C."/>
            <person name="Antonin V."/>
            <person name="Barry K.W."/>
            <person name="Bougher N.L."/>
            <person name="Buchanan P."/>
            <person name="Buyck B."/>
            <person name="Bense V."/>
            <person name="Catcheside P."/>
            <person name="Chovatia M."/>
            <person name="Cooper J."/>
            <person name="Damon W."/>
            <person name="Desjardin D."/>
            <person name="Finy P."/>
            <person name="Geml J."/>
            <person name="Haridas S."/>
            <person name="Hughes K."/>
            <person name="Justo A."/>
            <person name="Karasinski D."/>
            <person name="Kautmanova I."/>
            <person name="Kiss B."/>
            <person name="Kocsube S."/>
            <person name="Kotiranta H."/>
            <person name="LaButti K.M."/>
            <person name="Lechner B.E."/>
            <person name="Liimatainen K."/>
            <person name="Lipzen A."/>
            <person name="Lukacs Z."/>
            <person name="Mihaltcheva S."/>
            <person name="Morgado L.N."/>
            <person name="Niskanen T."/>
            <person name="Noordeloos M.E."/>
            <person name="Ohm R.A."/>
            <person name="Ortiz-Santana B."/>
            <person name="Ovrebo C."/>
            <person name="Racz N."/>
            <person name="Riley R."/>
            <person name="Savchenko A."/>
            <person name="Shiryaev A."/>
            <person name="Soop K."/>
            <person name="Spirin V."/>
            <person name="Szebenyi C."/>
            <person name="Tomsovsky M."/>
            <person name="Tulloss R.E."/>
            <person name="Uehling J."/>
            <person name="Grigoriev I.V."/>
            <person name="Vagvolgyi C."/>
            <person name="Papp T."/>
            <person name="Martin F.M."/>
            <person name="Miettinen O."/>
            <person name="Hibbett D.S."/>
            <person name="Nagy L.G."/>
        </authorList>
    </citation>
    <scope>NUCLEOTIDE SEQUENCE [LARGE SCALE GENOMIC DNA]</scope>
    <source>
        <strain evidence="2 3">FP101781</strain>
    </source>
</reference>
<dbReference type="OrthoDB" id="3268823at2759"/>
<dbReference type="EMBL" id="QPFP01000139">
    <property type="protein sequence ID" value="TEB20448.1"/>
    <property type="molecule type" value="Genomic_DNA"/>
</dbReference>
<evidence type="ECO:0000313" key="3">
    <source>
        <dbReference type="Proteomes" id="UP000298030"/>
    </source>
</evidence>
<proteinExistence type="predicted"/>
<feature type="region of interest" description="Disordered" evidence="1">
    <location>
        <begin position="369"/>
        <end position="397"/>
    </location>
</feature>
<accession>A0A4Y7SF45</accession>
<evidence type="ECO:0000313" key="2">
    <source>
        <dbReference type="EMBL" id="TEB20448.1"/>
    </source>
</evidence>
<keyword evidence="3" id="KW-1185">Reference proteome</keyword>
<name>A0A4Y7SF45_COPMI</name>
<evidence type="ECO:0000256" key="1">
    <source>
        <dbReference type="SAM" id="MobiDB-lite"/>
    </source>
</evidence>
<feature type="region of interest" description="Disordered" evidence="1">
    <location>
        <begin position="436"/>
        <end position="462"/>
    </location>
</feature>
<dbReference type="AlphaFoldDB" id="A0A4Y7SF45"/>
<organism evidence="2 3">
    <name type="scientific">Coprinellus micaceus</name>
    <name type="common">Glistening ink-cap mushroom</name>
    <name type="synonym">Coprinus micaceus</name>
    <dbReference type="NCBI Taxonomy" id="71717"/>
    <lineage>
        <taxon>Eukaryota</taxon>
        <taxon>Fungi</taxon>
        <taxon>Dikarya</taxon>
        <taxon>Basidiomycota</taxon>
        <taxon>Agaricomycotina</taxon>
        <taxon>Agaricomycetes</taxon>
        <taxon>Agaricomycetidae</taxon>
        <taxon>Agaricales</taxon>
        <taxon>Agaricineae</taxon>
        <taxon>Psathyrellaceae</taxon>
        <taxon>Coprinellus</taxon>
    </lineage>
</organism>
<feature type="region of interest" description="Disordered" evidence="1">
    <location>
        <begin position="1"/>
        <end position="85"/>
    </location>
</feature>